<gene>
    <name evidence="1" type="ORF">DSO57_1002765</name>
</gene>
<name>A0ACC2RNH0_9FUNG</name>
<protein>
    <submittedName>
        <fullName evidence="1">Uncharacterized protein</fullName>
    </submittedName>
</protein>
<evidence type="ECO:0000313" key="1">
    <source>
        <dbReference type="EMBL" id="KAJ9051630.1"/>
    </source>
</evidence>
<dbReference type="Proteomes" id="UP001165960">
    <property type="component" value="Unassembled WGS sequence"/>
</dbReference>
<reference evidence="1" key="1">
    <citation type="submission" date="2022-04" db="EMBL/GenBank/DDBJ databases">
        <title>Genome of the entomopathogenic fungus Entomophthora muscae.</title>
        <authorList>
            <person name="Elya C."/>
            <person name="Lovett B.R."/>
            <person name="Lee E."/>
            <person name="Macias A.M."/>
            <person name="Hajek A.E."/>
            <person name="De Bivort B.L."/>
            <person name="Kasson M.T."/>
            <person name="De Fine Licht H.H."/>
            <person name="Stajich J.E."/>
        </authorList>
    </citation>
    <scope>NUCLEOTIDE SEQUENCE</scope>
    <source>
        <strain evidence="1">Berkeley</strain>
    </source>
</reference>
<sequence length="92" mass="10006">MPQAIADSTLARVWEGIPCLERGCLKLPVTALTGWGSPCTAGLLLPQSNVHSHNFSTHGSPSSRFHPLQRPPFNLDRYLDRLEATQASAAQL</sequence>
<dbReference type="EMBL" id="QTSX02007106">
    <property type="protein sequence ID" value="KAJ9051630.1"/>
    <property type="molecule type" value="Genomic_DNA"/>
</dbReference>
<proteinExistence type="predicted"/>
<keyword evidence="2" id="KW-1185">Reference proteome</keyword>
<evidence type="ECO:0000313" key="2">
    <source>
        <dbReference type="Proteomes" id="UP001165960"/>
    </source>
</evidence>
<comment type="caution">
    <text evidence="1">The sequence shown here is derived from an EMBL/GenBank/DDBJ whole genome shotgun (WGS) entry which is preliminary data.</text>
</comment>
<accession>A0ACC2RNH0</accession>
<organism evidence="1 2">
    <name type="scientific">Entomophthora muscae</name>
    <dbReference type="NCBI Taxonomy" id="34485"/>
    <lineage>
        <taxon>Eukaryota</taxon>
        <taxon>Fungi</taxon>
        <taxon>Fungi incertae sedis</taxon>
        <taxon>Zoopagomycota</taxon>
        <taxon>Entomophthoromycotina</taxon>
        <taxon>Entomophthoromycetes</taxon>
        <taxon>Entomophthorales</taxon>
        <taxon>Entomophthoraceae</taxon>
        <taxon>Entomophthora</taxon>
    </lineage>
</organism>